<gene>
    <name evidence="17" type="ORF">JRO89_XS13G0140700</name>
</gene>
<dbReference type="PANTHER" id="PTHR46279:SF31">
    <property type="entry name" value="RING-H2 FINGER PROTEIN ATL20-LIKE ISOFORM X1"/>
    <property type="match status" value="1"/>
</dbReference>
<keyword evidence="11" id="KW-1133">Transmembrane helix</keyword>
<name>A0ABQ8H878_9ROSI</name>
<keyword evidence="7" id="KW-0479">Metal-binding</keyword>
<dbReference type="Pfam" id="PF14380">
    <property type="entry name" value="WAK_assoc"/>
    <property type="match status" value="1"/>
</dbReference>
<keyword evidence="9" id="KW-0833">Ubl conjugation pathway</keyword>
<keyword evidence="8 15" id="KW-0863">Zinc-finger</keyword>
<dbReference type="CDD" id="cd16461">
    <property type="entry name" value="RING-H2_EL5-like"/>
    <property type="match status" value="1"/>
</dbReference>
<evidence type="ECO:0000256" key="5">
    <source>
        <dbReference type="ARBA" id="ARBA00022679"/>
    </source>
</evidence>
<comment type="similarity">
    <text evidence="14">Belongs to the RING-type zinc finger family. ATL subfamily.</text>
</comment>
<evidence type="ECO:0000256" key="10">
    <source>
        <dbReference type="ARBA" id="ARBA00022833"/>
    </source>
</evidence>
<evidence type="ECO:0000256" key="9">
    <source>
        <dbReference type="ARBA" id="ARBA00022786"/>
    </source>
</evidence>
<dbReference type="InterPro" id="IPR001841">
    <property type="entry name" value="Znf_RING"/>
</dbReference>
<comment type="subcellular location">
    <subcellularLocation>
        <location evidence="2">Membrane</location>
        <topology evidence="2">Single-pass membrane protein</topology>
    </subcellularLocation>
</comment>
<evidence type="ECO:0000256" key="3">
    <source>
        <dbReference type="ARBA" id="ARBA00004906"/>
    </source>
</evidence>
<reference evidence="17 18" key="1">
    <citation type="submission" date="2021-02" db="EMBL/GenBank/DDBJ databases">
        <title>Plant Genome Project.</title>
        <authorList>
            <person name="Zhang R.-G."/>
        </authorList>
    </citation>
    <scope>NUCLEOTIDE SEQUENCE [LARGE SCALE GENOMIC DNA]</scope>
    <source>
        <tissue evidence="17">Leaves</tissue>
    </source>
</reference>
<dbReference type="EMBL" id="JAFEMO010000013">
    <property type="protein sequence ID" value="KAH7550134.1"/>
    <property type="molecule type" value="Genomic_DNA"/>
</dbReference>
<evidence type="ECO:0000256" key="11">
    <source>
        <dbReference type="ARBA" id="ARBA00022989"/>
    </source>
</evidence>
<dbReference type="Proteomes" id="UP000827721">
    <property type="component" value="Unassembled WGS sequence"/>
</dbReference>
<keyword evidence="18" id="KW-1185">Reference proteome</keyword>
<comment type="pathway">
    <text evidence="3">Protein modification; protein ubiquitination.</text>
</comment>
<keyword evidence="5" id="KW-0808">Transferase</keyword>
<dbReference type="InterPro" id="IPR032872">
    <property type="entry name" value="WAK_assoc_C"/>
</dbReference>
<comment type="catalytic activity">
    <reaction evidence="1">
        <text>S-ubiquitinyl-[E2 ubiquitin-conjugating enzyme]-L-cysteine + [acceptor protein]-L-lysine = [E2 ubiquitin-conjugating enzyme]-L-cysteine + N(6)-ubiquitinyl-[acceptor protein]-L-lysine.</text>
        <dbReference type="EC" id="2.3.2.27"/>
    </reaction>
</comment>
<evidence type="ECO:0000256" key="7">
    <source>
        <dbReference type="ARBA" id="ARBA00022723"/>
    </source>
</evidence>
<dbReference type="SUPFAM" id="SSF57850">
    <property type="entry name" value="RING/U-box"/>
    <property type="match status" value="1"/>
</dbReference>
<dbReference type="EC" id="2.3.2.27" evidence="4"/>
<accession>A0ABQ8H878</accession>
<keyword evidence="10" id="KW-0862">Zinc</keyword>
<evidence type="ECO:0000256" key="6">
    <source>
        <dbReference type="ARBA" id="ARBA00022692"/>
    </source>
</evidence>
<evidence type="ECO:0000256" key="14">
    <source>
        <dbReference type="ARBA" id="ARBA00024209"/>
    </source>
</evidence>
<evidence type="ECO:0000256" key="12">
    <source>
        <dbReference type="ARBA" id="ARBA00023136"/>
    </source>
</evidence>
<dbReference type="InterPro" id="IPR013083">
    <property type="entry name" value="Znf_RING/FYVE/PHD"/>
</dbReference>
<evidence type="ECO:0000256" key="2">
    <source>
        <dbReference type="ARBA" id="ARBA00004167"/>
    </source>
</evidence>
<proteinExistence type="inferred from homology"/>
<sequence length="508" mass="56545">MGSFLVENINYKLQTIRINDPDYCLPKRFTRSFTLSGTPFEPWNPVELTFYNCSSGNALPTVSGLRVISCMSGGNFTVVAVPKHRYNESGPSTGSCSEINTVVVPAFLPSWSGLEQGVQLKWNVPDCRSCEERGGSCGFKNDKDPDLNIGCTDRPSSEVEIKVCGKDEQCFDQSQQKSHYLDEMGSASPRVTIKLNVSCQAALLLTCWYSLHGLPRSAKYGIIIGVAIPGLLCFIESHVLMRQSLETITTRAATSTLPKPNDNTCSICLCEYQPKEVLRTVPECNHYFHVTCIDEWLRLNATCPVCRNSPEGFDLSCNHLNQTIINLPDSGPFMVEYIDYTTQSLWITDPESCLPNRLLRGFSLEGSPFYTELLQSFTFLNCSSLVTTEEYWVVSCLSSENYTVLAGPTEFYNNESTLLSSCVRVSTVNIPIPWRLLSGIEVGLQLVWSQPSCGNCAELDRACGFKGSSGNDTVCSSYPGLVTSRDFKLKEEIEERREVDRGYFDQSQ</sequence>
<evidence type="ECO:0000256" key="8">
    <source>
        <dbReference type="ARBA" id="ARBA00022771"/>
    </source>
</evidence>
<evidence type="ECO:0000256" key="13">
    <source>
        <dbReference type="ARBA" id="ARBA00023180"/>
    </source>
</evidence>
<protein>
    <recommendedName>
        <fullName evidence="4">RING-type E3 ubiquitin transferase</fullName>
        <ecNumber evidence="4">2.3.2.27</ecNumber>
    </recommendedName>
</protein>
<comment type="caution">
    <text evidence="17">The sequence shown here is derived from an EMBL/GenBank/DDBJ whole genome shotgun (WGS) entry which is preliminary data.</text>
</comment>
<dbReference type="SMART" id="SM00184">
    <property type="entry name" value="RING"/>
    <property type="match status" value="1"/>
</dbReference>
<dbReference type="PROSITE" id="PS50089">
    <property type="entry name" value="ZF_RING_2"/>
    <property type="match status" value="1"/>
</dbReference>
<evidence type="ECO:0000256" key="1">
    <source>
        <dbReference type="ARBA" id="ARBA00000900"/>
    </source>
</evidence>
<organism evidence="17 18">
    <name type="scientific">Xanthoceras sorbifolium</name>
    <dbReference type="NCBI Taxonomy" id="99658"/>
    <lineage>
        <taxon>Eukaryota</taxon>
        <taxon>Viridiplantae</taxon>
        <taxon>Streptophyta</taxon>
        <taxon>Embryophyta</taxon>
        <taxon>Tracheophyta</taxon>
        <taxon>Spermatophyta</taxon>
        <taxon>Magnoliopsida</taxon>
        <taxon>eudicotyledons</taxon>
        <taxon>Gunneridae</taxon>
        <taxon>Pentapetalae</taxon>
        <taxon>rosids</taxon>
        <taxon>malvids</taxon>
        <taxon>Sapindales</taxon>
        <taxon>Sapindaceae</taxon>
        <taxon>Xanthoceroideae</taxon>
        <taxon>Xanthoceras</taxon>
    </lineage>
</organism>
<evidence type="ECO:0000256" key="4">
    <source>
        <dbReference type="ARBA" id="ARBA00012483"/>
    </source>
</evidence>
<evidence type="ECO:0000256" key="15">
    <source>
        <dbReference type="PROSITE-ProRule" id="PRU00175"/>
    </source>
</evidence>
<dbReference type="InterPro" id="IPR046948">
    <property type="entry name" value="ATL20-22-like"/>
</dbReference>
<keyword evidence="13" id="KW-0325">Glycoprotein</keyword>
<evidence type="ECO:0000313" key="18">
    <source>
        <dbReference type="Proteomes" id="UP000827721"/>
    </source>
</evidence>
<evidence type="ECO:0000259" key="16">
    <source>
        <dbReference type="PROSITE" id="PS50089"/>
    </source>
</evidence>
<dbReference type="PANTHER" id="PTHR46279">
    <property type="entry name" value="RING/U-BOX SUPERFAMILY PROTEIN"/>
    <property type="match status" value="1"/>
</dbReference>
<keyword evidence="6" id="KW-0812">Transmembrane</keyword>
<dbReference type="Gene3D" id="3.30.40.10">
    <property type="entry name" value="Zinc/RING finger domain, C3HC4 (zinc finger)"/>
    <property type="match status" value="1"/>
</dbReference>
<evidence type="ECO:0000313" key="17">
    <source>
        <dbReference type="EMBL" id="KAH7550134.1"/>
    </source>
</evidence>
<dbReference type="Pfam" id="PF13639">
    <property type="entry name" value="zf-RING_2"/>
    <property type="match status" value="1"/>
</dbReference>
<feature type="domain" description="RING-type" evidence="16">
    <location>
        <begin position="265"/>
        <end position="307"/>
    </location>
</feature>
<keyword evidence="12" id="KW-0472">Membrane</keyword>